<evidence type="ECO:0000313" key="8">
    <source>
        <dbReference type="EMBL" id="CAI26971.1"/>
    </source>
</evidence>
<evidence type="ECO:0000256" key="5">
    <source>
        <dbReference type="ARBA" id="ARBA00023002"/>
    </source>
</evidence>
<dbReference type="eggNOG" id="COG0408">
    <property type="taxonomic scope" value="Bacteria"/>
</dbReference>
<name>A0A0H3LZX3_EHRRW</name>
<dbReference type="KEGG" id="eru:Erum4550"/>
<keyword evidence="6" id="KW-0350">Heme biosynthesis</keyword>
<dbReference type="Gene3D" id="3.40.1500.10">
    <property type="entry name" value="Coproporphyrinogen III oxidase, aerobic"/>
    <property type="match status" value="1"/>
</dbReference>
<dbReference type="GO" id="GO:0006782">
    <property type="term" value="P:protoporphyrinogen IX biosynthetic process"/>
    <property type="evidence" value="ECO:0007669"/>
    <property type="project" value="TreeGrafter"/>
</dbReference>
<gene>
    <name evidence="8" type="primary">hemF</name>
    <name evidence="8" type="ordered locus">ERWE_CDS_04770</name>
</gene>
<dbReference type="InterPro" id="IPR036406">
    <property type="entry name" value="Coprogen_oxidase_aer_sf"/>
</dbReference>
<comment type="subunit">
    <text evidence="3">Homodimer.</text>
</comment>
<sequence length="288" mass="33584">MNELSMKDKQKMAVNWFKELQNKLLSAFLSVEEKFSSSVPEVQYKDWTRSEGGGGHSIILQGNVFEKAGINVSEVYGNITQNSELLSVMNSHKFNASYVEGTEFWASGISVVAHMCSPFVPAVHMNTRFISICDKNWFGGGIDLTPTYENKEDEEFFHANLRTMCDRHNQKYYPKFKQQCDEYFFLHHRKEPRGIGGIFYDNINSGDWESDFYYTKEVGKFLLDIYPVIVMRNMYKSWSQDEREYQLLKRGRYVEFNLIYDRGTRFGLLTNGNPDAIMMSMPPVVKWK</sequence>
<dbReference type="PROSITE" id="PS01021">
    <property type="entry name" value="COPROGEN_OXIDASE"/>
    <property type="match status" value="1"/>
</dbReference>
<evidence type="ECO:0000256" key="7">
    <source>
        <dbReference type="ARBA" id="ARBA00023244"/>
    </source>
</evidence>
<comment type="pathway">
    <text evidence="1">Porphyrin-containing compound metabolism; protoporphyrin-IX biosynthesis; protoporphyrinogen-IX from coproporphyrinogen-III (O2 route): step 1/1.</text>
</comment>
<dbReference type="EMBL" id="CR925678">
    <property type="protein sequence ID" value="CAI26971.1"/>
    <property type="molecule type" value="Genomic_DNA"/>
</dbReference>
<dbReference type="PANTHER" id="PTHR10755">
    <property type="entry name" value="COPROPORPHYRINOGEN III OXIDASE, MITOCHONDRIAL"/>
    <property type="match status" value="1"/>
</dbReference>
<evidence type="ECO:0000256" key="3">
    <source>
        <dbReference type="ARBA" id="ARBA00011738"/>
    </source>
</evidence>
<dbReference type="HOGENOM" id="CLU_026169_0_1_5"/>
<dbReference type="GeneID" id="33058277"/>
<dbReference type="KEGG" id="erw:ERWE_CDS_04770"/>
<evidence type="ECO:0000256" key="1">
    <source>
        <dbReference type="ARBA" id="ARBA00005168"/>
    </source>
</evidence>
<dbReference type="Proteomes" id="UP000001021">
    <property type="component" value="Chromosome"/>
</dbReference>
<dbReference type="PRINTS" id="PR00073">
    <property type="entry name" value="COPRGNOXDASE"/>
</dbReference>
<dbReference type="EC" id="1.3.3.3" evidence="4"/>
<organism evidence="8 9">
    <name type="scientific">Ehrlichia ruminantium (strain Welgevonden)</name>
    <dbReference type="NCBI Taxonomy" id="254945"/>
    <lineage>
        <taxon>Bacteria</taxon>
        <taxon>Pseudomonadati</taxon>
        <taxon>Pseudomonadota</taxon>
        <taxon>Alphaproteobacteria</taxon>
        <taxon>Rickettsiales</taxon>
        <taxon>Anaplasmataceae</taxon>
        <taxon>Ehrlichia</taxon>
    </lineage>
</organism>
<dbReference type="GO" id="GO:0005737">
    <property type="term" value="C:cytoplasm"/>
    <property type="evidence" value="ECO:0007669"/>
    <property type="project" value="TreeGrafter"/>
</dbReference>
<dbReference type="InterPro" id="IPR018375">
    <property type="entry name" value="Coprogen_oxidase_CS"/>
</dbReference>
<comment type="similarity">
    <text evidence="2">Belongs to the aerobic coproporphyrinogen-III oxidase family.</text>
</comment>
<accession>A0A0H3LZX3</accession>
<keyword evidence="5" id="KW-0560">Oxidoreductase</keyword>
<evidence type="ECO:0000313" key="9">
    <source>
        <dbReference type="Proteomes" id="UP000001021"/>
    </source>
</evidence>
<evidence type="ECO:0000256" key="6">
    <source>
        <dbReference type="ARBA" id="ARBA00023133"/>
    </source>
</evidence>
<dbReference type="PIRSF" id="PIRSF000166">
    <property type="entry name" value="Coproporphyri_ox"/>
    <property type="match status" value="1"/>
</dbReference>
<dbReference type="NCBIfam" id="NF003727">
    <property type="entry name" value="PRK05330.1"/>
    <property type="match status" value="1"/>
</dbReference>
<keyword evidence="7" id="KW-0627">Porphyrin biosynthesis</keyword>
<keyword evidence="9" id="KW-1185">Reference proteome</keyword>
<reference evidence="8 9" key="1">
    <citation type="journal article" date="2006" name="J. Bacteriol.">
        <title>Comparative genomic analysis of three strains of Ehrlichia ruminantium reveals an active process of genome size plasticity.</title>
        <authorList>
            <person name="Frutos R."/>
            <person name="Viari A."/>
            <person name="Ferraz C."/>
            <person name="Morgat A."/>
            <person name="Eychenie S."/>
            <person name="Kandassami Y."/>
            <person name="Chantal I."/>
            <person name="Bensaid A."/>
            <person name="Coissac E."/>
            <person name="Vachiery N."/>
            <person name="Demaille J."/>
            <person name="Martinez D."/>
        </authorList>
    </citation>
    <scope>NUCLEOTIDE SEQUENCE [LARGE SCALE GENOMIC DNA]</scope>
    <source>
        <strain evidence="8 9">Welgevonden</strain>
    </source>
</reference>
<dbReference type="Pfam" id="PF01218">
    <property type="entry name" value="Coprogen_oxidas"/>
    <property type="match status" value="1"/>
</dbReference>
<dbReference type="AlphaFoldDB" id="A0A0H3LZX3"/>
<dbReference type="RefSeq" id="WP_011155136.1">
    <property type="nucleotide sequence ID" value="NC_005295.2"/>
</dbReference>
<protein>
    <recommendedName>
        <fullName evidence="4">coproporphyrinogen oxidase</fullName>
        <ecNumber evidence="4">1.3.3.3</ecNumber>
    </recommendedName>
</protein>
<evidence type="ECO:0000256" key="4">
    <source>
        <dbReference type="ARBA" id="ARBA00012869"/>
    </source>
</evidence>
<proteinExistence type="inferred from homology"/>
<dbReference type="InterPro" id="IPR001260">
    <property type="entry name" value="Coprogen_oxidase_aer"/>
</dbReference>
<dbReference type="GO" id="GO:0004109">
    <property type="term" value="F:coproporphyrinogen oxidase activity"/>
    <property type="evidence" value="ECO:0007669"/>
    <property type="project" value="UniProtKB-EC"/>
</dbReference>
<evidence type="ECO:0000256" key="2">
    <source>
        <dbReference type="ARBA" id="ARBA00010644"/>
    </source>
</evidence>
<dbReference type="PANTHER" id="PTHR10755:SF0">
    <property type="entry name" value="OXYGEN-DEPENDENT COPROPORPHYRINOGEN-III OXIDASE, MITOCHONDRIAL"/>
    <property type="match status" value="1"/>
</dbReference>
<dbReference type="SUPFAM" id="SSF102886">
    <property type="entry name" value="Coproporphyrinogen III oxidase"/>
    <property type="match status" value="1"/>
</dbReference>